<keyword evidence="2" id="KW-0812">Transmembrane</keyword>
<protein>
    <submittedName>
        <fullName evidence="3">Uncharacterized protein</fullName>
    </submittedName>
</protein>
<organism evidence="3 4">
    <name type="scientific">Gossypium aridum</name>
    <name type="common">American cotton</name>
    <name type="synonym">Erioxylum aridum</name>
    <dbReference type="NCBI Taxonomy" id="34290"/>
    <lineage>
        <taxon>Eukaryota</taxon>
        <taxon>Viridiplantae</taxon>
        <taxon>Streptophyta</taxon>
        <taxon>Embryophyta</taxon>
        <taxon>Tracheophyta</taxon>
        <taxon>Spermatophyta</taxon>
        <taxon>Magnoliopsida</taxon>
        <taxon>eudicotyledons</taxon>
        <taxon>Gunneridae</taxon>
        <taxon>Pentapetalae</taxon>
        <taxon>rosids</taxon>
        <taxon>malvids</taxon>
        <taxon>Malvales</taxon>
        <taxon>Malvaceae</taxon>
        <taxon>Malvoideae</taxon>
        <taxon>Gossypium</taxon>
    </lineage>
</organism>
<evidence type="ECO:0000313" key="3">
    <source>
        <dbReference type="EMBL" id="MBA0695346.1"/>
    </source>
</evidence>
<feature type="region of interest" description="Disordered" evidence="1">
    <location>
        <begin position="47"/>
        <end position="80"/>
    </location>
</feature>
<evidence type="ECO:0000256" key="2">
    <source>
        <dbReference type="SAM" id="Phobius"/>
    </source>
</evidence>
<dbReference type="Proteomes" id="UP000593577">
    <property type="component" value="Unassembled WGS sequence"/>
</dbReference>
<feature type="transmembrane region" description="Helical" evidence="2">
    <location>
        <begin position="86"/>
        <end position="106"/>
    </location>
</feature>
<keyword evidence="2" id="KW-0472">Membrane</keyword>
<feature type="transmembrane region" description="Helical" evidence="2">
    <location>
        <begin position="155"/>
        <end position="173"/>
    </location>
</feature>
<comment type="caution">
    <text evidence="3">The sequence shown here is derived from an EMBL/GenBank/DDBJ whole genome shotgun (WGS) entry which is preliminary data.</text>
</comment>
<reference evidence="3 4" key="1">
    <citation type="journal article" date="2019" name="Genome Biol. Evol.">
        <title>Insights into the evolution of the New World diploid cottons (Gossypium, subgenus Houzingenia) based on genome sequencing.</title>
        <authorList>
            <person name="Grover C.E."/>
            <person name="Arick M.A. 2nd"/>
            <person name="Thrash A."/>
            <person name="Conover J.L."/>
            <person name="Sanders W.S."/>
            <person name="Peterson D.G."/>
            <person name="Frelichowski J.E."/>
            <person name="Scheffler J.A."/>
            <person name="Scheffler B.E."/>
            <person name="Wendel J.F."/>
        </authorList>
    </citation>
    <scope>NUCLEOTIDE SEQUENCE [LARGE SCALE GENOMIC DNA]</scope>
    <source>
        <strain evidence="3">185</strain>
        <tissue evidence="3">Leaf</tissue>
    </source>
</reference>
<accession>A0A7J8Y6X6</accession>
<proteinExistence type="predicted"/>
<dbReference type="AlphaFoldDB" id="A0A7J8Y6X6"/>
<name>A0A7J8Y6X6_GOSAI</name>
<evidence type="ECO:0000313" key="4">
    <source>
        <dbReference type="Proteomes" id="UP000593577"/>
    </source>
</evidence>
<evidence type="ECO:0000256" key="1">
    <source>
        <dbReference type="SAM" id="MobiDB-lite"/>
    </source>
</evidence>
<feature type="region of interest" description="Disordered" evidence="1">
    <location>
        <begin position="106"/>
        <end position="149"/>
    </location>
</feature>
<sequence>MRRQGEPSPDETKGASILPPPRPSCPQSGRPWKSLKLMVVEVTESFKCPKAEDNRAPRENVKLSEKKSNPTPAKRPRYETKMARQLVVLALVLIALTGVVSAAAPASDSKAAASSPSSSPAGAPAEASVDGNAAGSSPPSLATAPSPSGGVSLEVSASTIVGVGAATVAGYVMF</sequence>
<gene>
    <name evidence="3" type="ORF">Goari_001975</name>
</gene>
<keyword evidence="4" id="KW-1185">Reference proteome</keyword>
<dbReference type="EMBL" id="JABFAA010000011">
    <property type="protein sequence ID" value="MBA0695346.1"/>
    <property type="molecule type" value="Genomic_DNA"/>
</dbReference>
<keyword evidence="2" id="KW-1133">Transmembrane helix</keyword>
<feature type="compositionally biased region" description="Basic and acidic residues" evidence="1">
    <location>
        <begin position="47"/>
        <end position="68"/>
    </location>
</feature>
<feature type="region of interest" description="Disordered" evidence="1">
    <location>
        <begin position="1"/>
        <end position="31"/>
    </location>
</feature>